<dbReference type="Gene3D" id="1.25.40.10">
    <property type="entry name" value="Tetratricopeptide repeat domain"/>
    <property type="match status" value="1"/>
</dbReference>
<dbReference type="InterPro" id="IPR011990">
    <property type="entry name" value="TPR-like_helical_dom_sf"/>
</dbReference>
<dbReference type="PANTHER" id="PTHR10098:SF106">
    <property type="entry name" value="TETRATRICOPEPTIDE REPEAT PROTEIN 28-LIKE PROTEIN"/>
    <property type="match status" value="1"/>
</dbReference>
<dbReference type="SUPFAM" id="SSF48452">
    <property type="entry name" value="TPR-like"/>
    <property type="match status" value="1"/>
</dbReference>
<organism evidence="1">
    <name type="scientific">Cladocopium goreaui</name>
    <dbReference type="NCBI Taxonomy" id="2562237"/>
    <lineage>
        <taxon>Eukaryota</taxon>
        <taxon>Sar</taxon>
        <taxon>Alveolata</taxon>
        <taxon>Dinophyceae</taxon>
        <taxon>Suessiales</taxon>
        <taxon>Symbiodiniaceae</taxon>
        <taxon>Cladocopium</taxon>
    </lineage>
</organism>
<evidence type="ECO:0000313" key="2">
    <source>
        <dbReference type="EMBL" id="CAL4801257.1"/>
    </source>
</evidence>
<dbReference type="AlphaFoldDB" id="A0A9P1GHJ6"/>
<dbReference type="EMBL" id="CAMXCT020006112">
    <property type="protein sequence ID" value="CAL1167320.1"/>
    <property type="molecule type" value="Genomic_DNA"/>
</dbReference>
<name>A0A9P1GHJ6_9DINO</name>
<keyword evidence="3" id="KW-1185">Reference proteome</keyword>
<protein>
    <submittedName>
        <fullName evidence="1">Uncharacterized protein</fullName>
    </submittedName>
</protein>
<proteinExistence type="predicted"/>
<gene>
    <name evidence="1" type="ORF">C1SCF055_LOCUS38882</name>
</gene>
<reference evidence="1" key="1">
    <citation type="submission" date="2022-10" db="EMBL/GenBank/DDBJ databases">
        <authorList>
            <person name="Chen Y."/>
            <person name="Dougan E. K."/>
            <person name="Chan C."/>
            <person name="Rhodes N."/>
            <person name="Thang M."/>
        </authorList>
    </citation>
    <scope>NUCLEOTIDE SEQUENCE</scope>
</reference>
<comment type="caution">
    <text evidence="1">The sequence shown here is derived from an EMBL/GenBank/DDBJ whole genome shotgun (WGS) entry which is preliminary data.</text>
</comment>
<dbReference type="PANTHER" id="PTHR10098">
    <property type="entry name" value="RAPSYN-RELATED"/>
    <property type="match status" value="1"/>
</dbReference>
<dbReference type="Proteomes" id="UP001152797">
    <property type="component" value="Unassembled WGS sequence"/>
</dbReference>
<dbReference type="EMBL" id="CAMXCT030006112">
    <property type="protein sequence ID" value="CAL4801257.1"/>
    <property type="molecule type" value="Genomic_DNA"/>
</dbReference>
<sequence>MAADGATALANAKALLAEGKFDEALGNAETAIAAFEKAGNRPMQSEAMSAKIDVYLQQQKRPEARATALEAVGLFKAMNDPKSEAKAQLLVAQVCTQTQRYKEATSAGREALRLARLAGDKVQQAAAWRVLAVAGEQVDLDKAIVSWQELCKLAKELSASEEAAALFGLSKAHLTRLSRKLSSCAIACKDDTIEVLRAAKEAHRLYKQESDSMGQINTLQLVAKVLLFNGVHPDVVEASNDPEEIFAAVMSGAYSNPKNALPPKAATKPLKLEEVVPDSKQLDKNKFAWRNPVAGFCYTVVWQPTKDRGVGNNKPRGQYDMLMLRSGYKHHAVPTSVGLRSNDASERNEHMMVFMTTQDHGLNYSSSMMNVQHTIGGVATANLRKLVFVQFGESFFDWTDTSARSVEMHSVTLGLLRSARIEAPFLTIGFVGGDLASWVQDPQPLIESIFDTIESDECEVIYKNGEGFAPSMVHKPLEDTVQAVKPGKTQGHYLR</sequence>
<reference evidence="2 3" key="2">
    <citation type="submission" date="2024-05" db="EMBL/GenBank/DDBJ databases">
        <authorList>
            <person name="Chen Y."/>
            <person name="Shah S."/>
            <person name="Dougan E. K."/>
            <person name="Thang M."/>
            <person name="Chan C."/>
        </authorList>
    </citation>
    <scope>NUCLEOTIDE SEQUENCE [LARGE SCALE GENOMIC DNA]</scope>
</reference>
<accession>A0A9P1GHJ6</accession>
<evidence type="ECO:0000313" key="3">
    <source>
        <dbReference type="Proteomes" id="UP001152797"/>
    </source>
</evidence>
<dbReference type="OrthoDB" id="438384at2759"/>
<evidence type="ECO:0000313" key="1">
    <source>
        <dbReference type="EMBL" id="CAI4013945.1"/>
    </source>
</evidence>
<dbReference type="EMBL" id="CAMXCT010006112">
    <property type="protein sequence ID" value="CAI4013945.1"/>
    <property type="molecule type" value="Genomic_DNA"/>
</dbReference>